<dbReference type="AlphaFoldDB" id="A0A3L8DEX5"/>
<dbReference type="PANTHER" id="PTHR22146">
    <property type="entry name" value="CAT EYE SYNDROME CRITICAL REGION PROTEIN 6"/>
    <property type="match status" value="1"/>
</dbReference>
<gene>
    <name evidence="7" type="ORF">DMN91_009070</name>
</gene>
<reference evidence="7" key="2">
    <citation type="submission" date="2018-07" db="EMBL/GenBank/DDBJ databases">
        <authorList>
            <person name="Mckenzie S.K."/>
            <person name="Kronauer D.J.C."/>
        </authorList>
    </citation>
    <scope>NUCLEOTIDE SEQUENCE</scope>
    <source>
        <strain evidence="7">Clonal line C1</strain>
    </source>
</reference>
<keyword evidence="3" id="KW-0206">Cytoskeleton</keyword>
<keyword evidence="2" id="KW-0963">Cytoplasm</keyword>
<name>A0A3L8DEX5_OOCBI</name>
<proteinExistence type="inferred from homology"/>
<evidence type="ECO:0000256" key="1">
    <source>
        <dbReference type="ARBA" id="ARBA00004430"/>
    </source>
</evidence>
<evidence type="ECO:0000256" key="3">
    <source>
        <dbReference type="ARBA" id="ARBA00023212"/>
    </source>
</evidence>
<feature type="domain" description="Ciliary microtubule inner protein 2A-C-like" evidence="6">
    <location>
        <begin position="261"/>
        <end position="285"/>
    </location>
</feature>
<comment type="caution">
    <text evidence="7">The sequence shown here is derived from an EMBL/GenBank/DDBJ whole genome shotgun (WGS) entry which is preliminary data.</text>
</comment>
<protein>
    <recommendedName>
        <fullName evidence="6">Ciliary microtubule inner protein 2A-C-like domain-containing protein</fullName>
    </recommendedName>
</protein>
<dbReference type="Proteomes" id="UP000279307">
    <property type="component" value="Chromosome 9"/>
</dbReference>
<dbReference type="Pfam" id="PF10629">
    <property type="entry name" value="CMI2B-like"/>
    <property type="match status" value="2"/>
</dbReference>
<sequence>MTAARRMLTTAEPHYIPGYTGYCPQYRFVCGDTYGKATHKLLLDPTINHAKTLILSNRATSYCEIPSKCDIDVVNARFKRTDPVFVHPMLPGYEGFIPSLNTEIGQRYTVLATQRLAKFERQQLRDKAALNQLREIINVQSRQAESQDLEKRLLIKTQFKLPLLPVRPECVPEIRNLTSDEHHKILKNHAPLSCINILHAGYAHHVPHGYVRFASSSDGALHDFANYRKERCTECGSITVIHPDSPLLVQPSEIYHKHIGMIPNYLGHIPGVAFRCGKTFGADTRNAKKWLRRDSSPCNWTSRRRCAHNVL</sequence>
<evidence type="ECO:0000313" key="7">
    <source>
        <dbReference type="EMBL" id="RLU18713.1"/>
    </source>
</evidence>
<dbReference type="GO" id="GO:0005930">
    <property type="term" value="C:axoneme"/>
    <property type="evidence" value="ECO:0007669"/>
    <property type="project" value="UniProtKB-SubCell"/>
</dbReference>
<evidence type="ECO:0000256" key="2">
    <source>
        <dbReference type="ARBA" id="ARBA00022490"/>
    </source>
</evidence>
<dbReference type="GO" id="GO:0015630">
    <property type="term" value="C:microtubule cytoskeleton"/>
    <property type="evidence" value="ECO:0007669"/>
    <property type="project" value="UniProtKB-ARBA"/>
</dbReference>
<feature type="domain" description="Ciliary microtubule inner protein 2A-C-like" evidence="6">
    <location>
        <begin position="12"/>
        <end position="54"/>
    </location>
</feature>
<dbReference type="PANTHER" id="PTHR22146:SF8">
    <property type="entry name" value="PROTEIN FAM166B"/>
    <property type="match status" value="1"/>
</dbReference>
<keyword evidence="4" id="KW-0966">Cell projection</keyword>
<comment type="subcellular location">
    <subcellularLocation>
        <location evidence="1">Cytoplasm</location>
        <location evidence="1">Cytoskeleton</location>
        <location evidence="1">Cilium axoneme</location>
    </subcellularLocation>
</comment>
<organism evidence="7">
    <name type="scientific">Ooceraea biroi</name>
    <name type="common">Clonal raider ant</name>
    <name type="synonym">Cerapachys biroi</name>
    <dbReference type="NCBI Taxonomy" id="2015173"/>
    <lineage>
        <taxon>Eukaryota</taxon>
        <taxon>Metazoa</taxon>
        <taxon>Ecdysozoa</taxon>
        <taxon>Arthropoda</taxon>
        <taxon>Hexapoda</taxon>
        <taxon>Insecta</taxon>
        <taxon>Pterygota</taxon>
        <taxon>Neoptera</taxon>
        <taxon>Endopterygota</taxon>
        <taxon>Hymenoptera</taxon>
        <taxon>Apocrita</taxon>
        <taxon>Aculeata</taxon>
        <taxon>Formicoidea</taxon>
        <taxon>Formicidae</taxon>
        <taxon>Dorylinae</taxon>
        <taxon>Ooceraea</taxon>
    </lineage>
</organism>
<evidence type="ECO:0000256" key="5">
    <source>
        <dbReference type="ARBA" id="ARBA00035661"/>
    </source>
</evidence>
<accession>A0A3L8DEX5</accession>
<evidence type="ECO:0000259" key="6">
    <source>
        <dbReference type="Pfam" id="PF10629"/>
    </source>
</evidence>
<evidence type="ECO:0000256" key="4">
    <source>
        <dbReference type="ARBA" id="ARBA00023273"/>
    </source>
</evidence>
<dbReference type="InterPro" id="IPR018902">
    <property type="entry name" value="CMI2A-C-like_dom"/>
</dbReference>
<comment type="similarity">
    <text evidence="5">Belongs to the CIMIP2 family.</text>
</comment>
<dbReference type="EMBL" id="QOIP01000009">
    <property type="protein sequence ID" value="RLU18713.1"/>
    <property type="molecule type" value="Genomic_DNA"/>
</dbReference>
<reference evidence="7" key="1">
    <citation type="journal article" date="2018" name="Genome Res.">
        <title>The genomic architecture and molecular evolution of ant odorant receptors.</title>
        <authorList>
            <person name="McKenzie S.K."/>
            <person name="Kronauer D.J.C."/>
        </authorList>
    </citation>
    <scope>NUCLEOTIDE SEQUENCE [LARGE SCALE GENOMIC DNA]</scope>
    <source>
        <strain evidence="7">Clonal line C1</strain>
    </source>
</reference>